<evidence type="ECO:0000256" key="6">
    <source>
        <dbReference type="ARBA" id="ARBA00048493"/>
    </source>
</evidence>
<keyword evidence="4" id="KW-0808">Transferase</keyword>
<dbReference type="InterPro" id="IPR002618">
    <property type="entry name" value="UDPGP_fam"/>
</dbReference>
<organism evidence="7 8">
    <name type="scientific">Albugo candida</name>
    <dbReference type="NCBI Taxonomy" id="65357"/>
    <lineage>
        <taxon>Eukaryota</taxon>
        <taxon>Sar</taxon>
        <taxon>Stramenopiles</taxon>
        <taxon>Oomycota</taxon>
        <taxon>Peronosporomycetes</taxon>
        <taxon>Albuginales</taxon>
        <taxon>Albuginaceae</taxon>
        <taxon>Albugo</taxon>
    </lineage>
</organism>
<dbReference type="CDD" id="cd04193">
    <property type="entry name" value="UDPGlcNAc_PPase"/>
    <property type="match status" value="1"/>
</dbReference>
<keyword evidence="5" id="KW-0548">Nucleotidyltransferase</keyword>
<evidence type="ECO:0000256" key="1">
    <source>
        <dbReference type="ARBA" id="ARBA00005208"/>
    </source>
</evidence>
<dbReference type="GO" id="GO:0006048">
    <property type="term" value="P:UDP-N-acetylglucosamine biosynthetic process"/>
    <property type="evidence" value="ECO:0007669"/>
    <property type="project" value="TreeGrafter"/>
</dbReference>
<dbReference type="Proteomes" id="UP000053237">
    <property type="component" value="Unassembled WGS sequence"/>
</dbReference>
<evidence type="ECO:0000256" key="4">
    <source>
        <dbReference type="ARBA" id="ARBA00022679"/>
    </source>
</evidence>
<proteinExistence type="inferred from homology"/>
<keyword evidence="8" id="KW-1185">Reference proteome</keyword>
<comment type="pathway">
    <text evidence="1">Nucleotide-sugar biosynthesis; UDP-N-acetyl-alpha-D-glucosamine biosynthesis; UDP-N-acetyl-alpha-D-glucosamine from N-acetyl-alpha-D-glucosamine 1-phosphate: step 1/1.</text>
</comment>
<dbReference type="GO" id="GO:0003977">
    <property type="term" value="F:UDP-N-acetylglucosamine diphosphorylase activity"/>
    <property type="evidence" value="ECO:0007669"/>
    <property type="project" value="UniProtKB-EC"/>
</dbReference>
<dbReference type="InterPro" id="IPR029044">
    <property type="entry name" value="Nucleotide-diphossugar_trans"/>
</dbReference>
<dbReference type="PANTHER" id="PTHR11952:SF2">
    <property type="entry name" value="LD24639P"/>
    <property type="match status" value="1"/>
</dbReference>
<gene>
    <name evidence="7" type="ORF">BN9_049130</name>
</gene>
<evidence type="ECO:0000313" key="8">
    <source>
        <dbReference type="Proteomes" id="UP000053237"/>
    </source>
</evidence>
<dbReference type="InterPro" id="IPR039741">
    <property type="entry name" value="UDP-sugar_pyrophosphorylase"/>
</dbReference>
<evidence type="ECO:0000313" key="7">
    <source>
        <dbReference type="EMBL" id="CCI44129.1"/>
    </source>
</evidence>
<dbReference type="OrthoDB" id="532420at2759"/>
<dbReference type="InParanoid" id="A0A024GBT2"/>
<dbReference type="EMBL" id="CAIX01000062">
    <property type="protein sequence ID" value="CCI44129.1"/>
    <property type="molecule type" value="Genomic_DNA"/>
</dbReference>
<dbReference type="STRING" id="65357.A0A024GBT2"/>
<evidence type="ECO:0000256" key="5">
    <source>
        <dbReference type="ARBA" id="ARBA00022695"/>
    </source>
</evidence>
<dbReference type="Gene3D" id="3.90.550.10">
    <property type="entry name" value="Spore Coat Polysaccharide Biosynthesis Protein SpsA, Chain A"/>
    <property type="match status" value="1"/>
</dbReference>
<sequence>MYEYVDNDTPAFTENRLADPLVVTKLDQIGRKHVSRLLKWAHEQDMEMAAEATDQKQHPIKSNIKLLQESENFRLYEFLDERDDLFVMKGVLLHQNSNCDQVMSLISMSEEGELYEVMNDLFGTCFVDSRLLHSFHQDSIRHAREESSQGHSHIGALPNIILHWLAYKDSDDHHSIRDYVFMRYNRLFQPEHADDVTPSLYGVSVWQSLPLKTCKKIPRTSRMKRETFNNCGFVVEDCADLVNTTRITFFVTSPQHATNLNQHNKKWLIQTASAVRQLPNALINYRSVVHITVLFVVSIIVVYVDCLFAPSVHVFEEIEHGKKNNRLEYVCARLVSVVTTSWEAELEWDEIMAVSTKNSSNREHSPLSADASYDGSFADTVDSAYDEDDVRESTPCTYSIEYKKKNAWPDAPIPDNEEQRLRFLDDLSMKMIRRNQFDALLEMSRTSVTCPVAAVSIILSNTSYIITSTGLEGNQVPRDISIDAHAIMSPEPLVFLSTDTDPRTRNNPLILSLNIKFFISIPLITKDDLIIGALSLGDTVSRSQVKGADIKNLDLDQLESIFKKSMSSGPSQFDSAFIEPLDCVDRLTDTPSEKKRGWESLGLDAIHKGQLAAVILAGGQGTRLGFDGPKGIFSIGLQSKKSLFQLFAERILALETLTDEKYGRTKASKIPLLIMTSALNHDHTVSYFRRYRFFGLEEEDVYFFSQGTLPCFTLDGKLILENTHILAKASDGNGGFYRALDESGKLALLQARGVEYLHVVSVDNALCKIADPVFIGYCISKDADCGNKVVWKTRSDEKVGIVAKSNSRFCVIEYSEMDNNISQLRDESGSLRFGAGNICNHFFTINFIVHRVLKEIKLDYHVAHKKIPMADDDGCTFTPDKNSGIKLEAFIFDTFPLSERMAVLAVPREQEFAPVKNQPGAERDSPNIAGAMLSCEAKNWLLNCSQEILTDKQSSEFETYLNEIDEFEISPLLSYNGEGLNETVHRLYDQFSIHGLGSRSLRLERE</sequence>
<name>A0A024GBT2_9STRA</name>
<dbReference type="PANTHER" id="PTHR11952">
    <property type="entry name" value="UDP- GLUCOSE PYROPHOSPHORYLASE"/>
    <property type="match status" value="1"/>
</dbReference>
<reference evidence="7 8" key="1">
    <citation type="submission" date="2012-05" db="EMBL/GenBank/DDBJ databases">
        <title>Recombination and specialization in a pathogen metapopulation.</title>
        <authorList>
            <person name="Gardiner A."/>
            <person name="Kemen E."/>
            <person name="Schultz-Larsen T."/>
            <person name="MacLean D."/>
            <person name="Van Oosterhout C."/>
            <person name="Jones J.D.G."/>
        </authorList>
    </citation>
    <scope>NUCLEOTIDE SEQUENCE [LARGE SCALE GENOMIC DNA]</scope>
    <source>
        <strain evidence="7 8">Ac Nc2</strain>
    </source>
</reference>
<dbReference type="SUPFAM" id="SSF53448">
    <property type="entry name" value="Nucleotide-diphospho-sugar transferases"/>
    <property type="match status" value="1"/>
</dbReference>
<evidence type="ECO:0000256" key="2">
    <source>
        <dbReference type="ARBA" id="ARBA00010401"/>
    </source>
</evidence>
<comment type="caution">
    <text evidence="7">The sequence shown here is derived from an EMBL/GenBank/DDBJ whole genome shotgun (WGS) entry which is preliminary data.</text>
</comment>
<protein>
    <recommendedName>
        <fullName evidence="3">UDP-N-acetylglucosamine diphosphorylase</fullName>
        <ecNumber evidence="3">2.7.7.23</ecNumber>
    </recommendedName>
</protein>
<dbReference type="AlphaFoldDB" id="A0A024GBT2"/>
<evidence type="ECO:0000256" key="3">
    <source>
        <dbReference type="ARBA" id="ARBA00012457"/>
    </source>
</evidence>
<dbReference type="Pfam" id="PF01704">
    <property type="entry name" value="UDPGP"/>
    <property type="match status" value="1"/>
</dbReference>
<dbReference type="EC" id="2.7.7.23" evidence="3"/>
<accession>A0A024GBT2</accession>
<comment type="catalytic activity">
    <reaction evidence="6">
        <text>N-acetyl-alpha-D-glucosamine 1-phosphate + UTP + H(+) = UDP-N-acetyl-alpha-D-glucosamine + diphosphate</text>
        <dbReference type="Rhea" id="RHEA:13509"/>
        <dbReference type="ChEBI" id="CHEBI:15378"/>
        <dbReference type="ChEBI" id="CHEBI:33019"/>
        <dbReference type="ChEBI" id="CHEBI:46398"/>
        <dbReference type="ChEBI" id="CHEBI:57705"/>
        <dbReference type="ChEBI" id="CHEBI:57776"/>
        <dbReference type="EC" id="2.7.7.23"/>
    </reaction>
</comment>
<dbReference type="SUPFAM" id="SSF55781">
    <property type="entry name" value="GAF domain-like"/>
    <property type="match status" value="1"/>
</dbReference>
<comment type="similarity">
    <text evidence="2">Belongs to the UDPGP type 1 family.</text>
</comment>